<comment type="subcellular location">
    <subcellularLocation>
        <location evidence="1">Secreted</location>
    </subcellularLocation>
</comment>
<dbReference type="Pfam" id="PF02199">
    <property type="entry name" value="SapA"/>
    <property type="match status" value="2"/>
</dbReference>
<keyword evidence="9" id="KW-1185">Reference proteome</keyword>
<evidence type="ECO:0000256" key="4">
    <source>
        <dbReference type="ARBA" id="ARBA00023157"/>
    </source>
</evidence>
<dbReference type="InParanoid" id="A0A803SSC8"/>
<accession>A0A803SSC8</accession>
<keyword evidence="5" id="KW-0325">Glycoprotein</keyword>
<dbReference type="Proteomes" id="UP000001646">
    <property type="component" value="Chromosome 3"/>
</dbReference>
<keyword evidence="2" id="KW-0964">Secreted</keyword>
<evidence type="ECO:0000313" key="9">
    <source>
        <dbReference type="Proteomes" id="UP000001646"/>
    </source>
</evidence>
<evidence type="ECO:0000256" key="3">
    <source>
        <dbReference type="ARBA" id="ARBA00022729"/>
    </source>
</evidence>
<evidence type="ECO:0000256" key="2">
    <source>
        <dbReference type="ARBA" id="ARBA00022525"/>
    </source>
</evidence>
<dbReference type="InterPro" id="IPR007856">
    <property type="entry name" value="SapB_1"/>
</dbReference>
<feature type="domain" description="Saposin A-type" evidence="7">
    <location>
        <begin position="16"/>
        <end position="56"/>
    </location>
</feature>
<evidence type="ECO:0000256" key="5">
    <source>
        <dbReference type="ARBA" id="ARBA00023180"/>
    </source>
</evidence>
<dbReference type="SUPFAM" id="SSF47862">
    <property type="entry name" value="Saposin"/>
    <property type="match status" value="2"/>
</dbReference>
<dbReference type="PANTHER" id="PTHR11480">
    <property type="entry name" value="SAPOSIN-RELATED"/>
    <property type="match status" value="1"/>
</dbReference>
<proteinExistence type="predicted"/>
<keyword evidence="3" id="KW-0732">Signal</keyword>
<evidence type="ECO:0000259" key="6">
    <source>
        <dbReference type="PROSITE" id="PS50015"/>
    </source>
</evidence>
<dbReference type="InterPro" id="IPR011001">
    <property type="entry name" value="Saposin-like"/>
</dbReference>
<feature type="domain" description="Saposin A-type" evidence="7">
    <location>
        <begin position="170"/>
        <end position="204"/>
    </location>
</feature>
<dbReference type="Pfam" id="PF05184">
    <property type="entry name" value="SapB_1"/>
    <property type="match status" value="1"/>
</dbReference>
<dbReference type="GO" id="GO:0005576">
    <property type="term" value="C:extracellular region"/>
    <property type="evidence" value="ECO:0007669"/>
    <property type="project" value="UniProtKB-SubCell"/>
</dbReference>
<evidence type="ECO:0000256" key="1">
    <source>
        <dbReference type="ARBA" id="ARBA00004613"/>
    </source>
</evidence>
<dbReference type="InterPro" id="IPR008139">
    <property type="entry name" value="SaposinB_dom"/>
</dbReference>
<dbReference type="PROSITE" id="PS50015">
    <property type="entry name" value="SAP_B"/>
    <property type="match status" value="1"/>
</dbReference>
<sequence>MKLNIYFLLSAATANPLSLKKECAGGPEKWCQDYPTALKCGALDYCQQMMGLYSPMVKNSYMVCGICKKMIQIAEDMVENNATEAVLSPSLPSETAALEEVQKNEGKMCHMCTFVIQYFDDELEKNATQAQIGTMLTKGCQLLPEALVYIVSVLSSCYGGDKIGACPSSYLLGLEACSWGPSYWCKNADTAAQCRSNGGQHMDL</sequence>
<organism evidence="8 9">
    <name type="scientific">Anolis carolinensis</name>
    <name type="common">Green anole</name>
    <name type="synonym">American chameleon</name>
    <dbReference type="NCBI Taxonomy" id="28377"/>
    <lineage>
        <taxon>Eukaryota</taxon>
        <taxon>Metazoa</taxon>
        <taxon>Chordata</taxon>
        <taxon>Craniata</taxon>
        <taxon>Vertebrata</taxon>
        <taxon>Euteleostomi</taxon>
        <taxon>Lepidosauria</taxon>
        <taxon>Squamata</taxon>
        <taxon>Bifurcata</taxon>
        <taxon>Unidentata</taxon>
        <taxon>Episquamata</taxon>
        <taxon>Toxicofera</taxon>
        <taxon>Iguania</taxon>
        <taxon>Dactyloidae</taxon>
        <taxon>Anolis</taxon>
    </lineage>
</organism>
<dbReference type="Ensembl" id="ENSACAT00000052707.1">
    <property type="protein sequence ID" value="ENSACAP00000025868.1"/>
    <property type="gene ID" value="ENSACAG00000035396.1"/>
</dbReference>
<dbReference type="PROSITE" id="PS51110">
    <property type="entry name" value="SAP_A"/>
    <property type="match status" value="2"/>
</dbReference>
<dbReference type="AlphaFoldDB" id="A0A803SSC8"/>
<evidence type="ECO:0008006" key="10">
    <source>
        <dbReference type="Google" id="ProtNLM"/>
    </source>
</evidence>
<dbReference type="GO" id="GO:0006629">
    <property type="term" value="P:lipid metabolic process"/>
    <property type="evidence" value="ECO:0007669"/>
    <property type="project" value="InterPro"/>
</dbReference>
<dbReference type="Gene3D" id="1.10.225.10">
    <property type="entry name" value="Saposin-like"/>
    <property type="match status" value="1"/>
</dbReference>
<reference evidence="8 9" key="1">
    <citation type="submission" date="2009-12" db="EMBL/GenBank/DDBJ databases">
        <title>The Genome Sequence of Anolis carolinensis (Green Anole Lizard).</title>
        <authorList>
            <consortium name="The Genome Sequencing Platform"/>
            <person name="Di Palma F."/>
            <person name="Alfoldi J."/>
            <person name="Heiman D."/>
            <person name="Young S."/>
            <person name="Grabherr M."/>
            <person name="Johnson J."/>
            <person name="Lander E.S."/>
            <person name="Lindblad-Toh K."/>
        </authorList>
    </citation>
    <scope>NUCLEOTIDE SEQUENCE [LARGE SCALE GENOMIC DNA]</scope>
    <source>
        <strain evidence="8 9">JBL SC #1</strain>
    </source>
</reference>
<name>A0A803SSC8_ANOCA</name>
<dbReference type="InterPro" id="IPR051428">
    <property type="entry name" value="Sphingo_Act-Surfact_Prot"/>
</dbReference>
<feature type="domain" description="Saposin B-type" evidence="6">
    <location>
        <begin position="105"/>
        <end position="198"/>
    </location>
</feature>
<dbReference type="SMART" id="SM00162">
    <property type="entry name" value="SAPA"/>
    <property type="match status" value="2"/>
</dbReference>
<dbReference type="PANTHER" id="PTHR11480:SF3">
    <property type="entry name" value="BCDNA.GH08312"/>
    <property type="match status" value="1"/>
</dbReference>
<reference evidence="8" key="2">
    <citation type="submission" date="2025-08" db="UniProtKB">
        <authorList>
            <consortium name="Ensembl"/>
        </authorList>
    </citation>
    <scope>IDENTIFICATION</scope>
</reference>
<evidence type="ECO:0000313" key="8">
    <source>
        <dbReference type="Ensembl" id="ENSACAP00000025868.1"/>
    </source>
</evidence>
<keyword evidence="4" id="KW-1015">Disulfide bond</keyword>
<evidence type="ECO:0000259" key="7">
    <source>
        <dbReference type="PROSITE" id="PS51110"/>
    </source>
</evidence>
<protein>
    <recommendedName>
        <fullName evidence="10">Saposin B-type domain-containing protein</fullName>
    </recommendedName>
</protein>
<reference evidence="8" key="3">
    <citation type="submission" date="2025-09" db="UniProtKB">
        <authorList>
            <consortium name="Ensembl"/>
        </authorList>
    </citation>
    <scope>IDENTIFICATION</scope>
</reference>
<dbReference type="InterPro" id="IPR003119">
    <property type="entry name" value="SAP_A"/>
</dbReference>